<accession>A0ABQ6C170</accession>
<dbReference type="SUPFAM" id="SSF56059">
    <property type="entry name" value="Glutathione synthetase ATP-binding domain-like"/>
    <property type="match status" value="1"/>
</dbReference>
<gene>
    <name evidence="1" type="ORF">GCM10007935_15590</name>
</gene>
<comment type="caution">
    <text evidence="1">The sequence shown here is derived from an EMBL/GenBank/DDBJ whole genome shotgun (WGS) entry which is preliminary data.</text>
</comment>
<organism evidence="1 2">
    <name type="scientific">Hydrogenophaga electricum</name>
    <dbReference type="NCBI Taxonomy" id="1230953"/>
    <lineage>
        <taxon>Bacteria</taxon>
        <taxon>Pseudomonadati</taxon>
        <taxon>Pseudomonadota</taxon>
        <taxon>Betaproteobacteria</taxon>
        <taxon>Burkholderiales</taxon>
        <taxon>Comamonadaceae</taxon>
        <taxon>Hydrogenophaga</taxon>
    </lineage>
</organism>
<dbReference type="EMBL" id="BSPB01000009">
    <property type="protein sequence ID" value="GLS14128.1"/>
    <property type="molecule type" value="Genomic_DNA"/>
</dbReference>
<keyword evidence="2" id="KW-1185">Reference proteome</keyword>
<protein>
    <recommendedName>
        <fullName evidence="3">ATP-grasp domain-containing protein</fullName>
    </recommendedName>
</protein>
<evidence type="ECO:0000313" key="1">
    <source>
        <dbReference type="EMBL" id="GLS14128.1"/>
    </source>
</evidence>
<name>A0ABQ6C170_9BURK</name>
<dbReference type="Proteomes" id="UP001156903">
    <property type="component" value="Unassembled WGS sequence"/>
</dbReference>
<evidence type="ECO:0000313" key="2">
    <source>
        <dbReference type="Proteomes" id="UP001156903"/>
    </source>
</evidence>
<reference evidence="2" key="1">
    <citation type="journal article" date="2019" name="Int. J. Syst. Evol. Microbiol.">
        <title>The Global Catalogue of Microorganisms (GCM) 10K type strain sequencing project: providing services to taxonomists for standard genome sequencing and annotation.</title>
        <authorList>
            <consortium name="The Broad Institute Genomics Platform"/>
            <consortium name="The Broad Institute Genome Sequencing Center for Infectious Disease"/>
            <person name="Wu L."/>
            <person name="Ma J."/>
        </authorList>
    </citation>
    <scope>NUCLEOTIDE SEQUENCE [LARGE SCALE GENOMIC DNA]</scope>
    <source>
        <strain evidence="2">NBRC 109341</strain>
    </source>
</reference>
<dbReference type="RefSeq" id="WP_234266373.1">
    <property type="nucleotide sequence ID" value="NZ_BSPB01000009.1"/>
</dbReference>
<evidence type="ECO:0008006" key="3">
    <source>
        <dbReference type="Google" id="ProtNLM"/>
    </source>
</evidence>
<proteinExistence type="predicted"/>
<sequence length="323" mass="36054">MQASVNRVRRLIYVTTRDHAYTFQAWPALLAPTGIEVQRFCYEQWLPAARTPVGTYVLTDFDRLSVSELQVAGELFQTLVAAGMTVLNDPRQFRPRAFLLKQLQHSGINTFGCHLPAAGEWPDRFPVFLRTLAGHRGVLSELLHDGTACQQALEAALAQGFTLSDLAFITFAATPSATGAFQKHAAYRIGDRIVRAVTVNQRHWMAKVGELGVASEAQYREELTEMDHYPHAAFVHRVFDAAGSTFGRLDFGLTDAGPQAYEINTNPHMGSGAPDELMHPNADRSATMQRIRRDLIEAFGAQVPPHPRGWIRLRDQRRPVPRV</sequence>